<dbReference type="PANTHER" id="PTHR46060:SF1">
    <property type="entry name" value="MARINER MOS1 TRANSPOSASE-LIKE PROTEIN"/>
    <property type="match status" value="1"/>
</dbReference>
<name>A0A4Y2B7L2_ARAVE</name>
<evidence type="ECO:0008006" key="3">
    <source>
        <dbReference type="Google" id="ProtNLM"/>
    </source>
</evidence>
<dbReference type="AlphaFoldDB" id="A0A4Y2B7L2"/>
<dbReference type="PANTHER" id="PTHR46060">
    <property type="entry name" value="MARINER MOS1 TRANSPOSASE-LIKE PROTEIN"/>
    <property type="match status" value="1"/>
</dbReference>
<sequence>MMNQFDALFFSPCALNAPRLAGKSRGCPGAVLWTSSGTRCSCDTRDSNGITLGTRLDGQRLNEARGDQPSLIKIEVARGKNASEYYHGLREACGVNALPYRKVTLWVKAFRVGLNETADLHRTGRPSIPQHQADIVSGLLSIDRRWTVRELSVKFVSSSKGVAYIEEMANVRALRCCHRQTPC</sequence>
<organism evidence="1 2">
    <name type="scientific">Araneus ventricosus</name>
    <name type="common">Orbweaver spider</name>
    <name type="synonym">Epeira ventricosa</name>
    <dbReference type="NCBI Taxonomy" id="182803"/>
    <lineage>
        <taxon>Eukaryota</taxon>
        <taxon>Metazoa</taxon>
        <taxon>Ecdysozoa</taxon>
        <taxon>Arthropoda</taxon>
        <taxon>Chelicerata</taxon>
        <taxon>Arachnida</taxon>
        <taxon>Araneae</taxon>
        <taxon>Araneomorphae</taxon>
        <taxon>Entelegynae</taxon>
        <taxon>Araneoidea</taxon>
        <taxon>Araneidae</taxon>
        <taxon>Araneus</taxon>
    </lineage>
</organism>
<gene>
    <name evidence="1" type="ORF">AVEN_81374_1</name>
</gene>
<dbReference type="Proteomes" id="UP000499080">
    <property type="component" value="Unassembled WGS sequence"/>
</dbReference>
<accession>A0A4Y2B7L2</accession>
<keyword evidence="2" id="KW-1185">Reference proteome</keyword>
<proteinExistence type="predicted"/>
<protein>
    <recommendedName>
        <fullName evidence="3">Mos1 transposase HTH domain-containing protein</fullName>
    </recommendedName>
</protein>
<dbReference type="EMBL" id="BGPR01000055">
    <property type="protein sequence ID" value="GBL87777.1"/>
    <property type="molecule type" value="Genomic_DNA"/>
</dbReference>
<evidence type="ECO:0000313" key="2">
    <source>
        <dbReference type="Proteomes" id="UP000499080"/>
    </source>
</evidence>
<comment type="caution">
    <text evidence="1">The sequence shown here is derived from an EMBL/GenBank/DDBJ whole genome shotgun (WGS) entry which is preliminary data.</text>
</comment>
<evidence type="ECO:0000313" key="1">
    <source>
        <dbReference type="EMBL" id="GBL87777.1"/>
    </source>
</evidence>
<dbReference type="InterPro" id="IPR052709">
    <property type="entry name" value="Transposase-MT_Hybrid"/>
</dbReference>
<reference evidence="1 2" key="1">
    <citation type="journal article" date="2019" name="Sci. Rep.">
        <title>Orb-weaving spider Araneus ventricosus genome elucidates the spidroin gene catalogue.</title>
        <authorList>
            <person name="Kono N."/>
            <person name="Nakamura H."/>
            <person name="Ohtoshi R."/>
            <person name="Moran D.A.P."/>
            <person name="Shinohara A."/>
            <person name="Yoshida Y."/>
            <person name="Fujiwara M."/>
            <person name="Mori M."/>
            <person name="Tomita M."/>
            <person name="Arakawa K."/>
        </authorList>
    </citation>
    <scope>NUCLEOTIDE SEQUENCE [LARGE SCALE GENOMIC DNA]</scope>
</reference>